<reference evidence="2" key="1">
    <citation type="submission" date="2020-09" db="EMBL/GenBank/DDBJ databases">
        <title>A novel bacterium of genus Paenibacillus, isolated from South China Sea.</title>
        <authorList>
            <person name="Huang H."/>
            <person name="Mo K."/>
            <person name="Hu Y."/>
        </authorList>
    </citation>
    <scope>NUCLEOTIDE SEQUENCE</scope>
    <source>
        <strain evidence="2">IB182493</strain>
    </source>
</reference>
<feature type="transmembrane region" description="Helical" evidence="1">
    <location>
        <begin position="312"/>
        <end position="332"/>
    </location>
</feature>
<name>A0A927CM33_9BACL</name>
<sequence>MNKASTGSHFVTILLGTWLVLGIFIDGYAHNHGVVETFFSPWHAILYSGFLACAAWISALIASTKKRTGSSWKEAVPAGYGLGLLGIVIFLAGGVFDMIWHIIFGIEVSIEALLSPSHLALMTGGILILSSPFRAGWMLEEGDRAAWRSFLPYLLSLALSIGVVCFFLMYAWTFHYNLASANVADWYAANAGFMQEDTQVRGITFLLLNTVALMYPVFLLMKRWQVPFGAFTFLFTFINVLMGVLDGFEQIHGIIVAFVAGAAADLLLLPFRGAADRRRASRFVAIVVPAVLWSGYYGWLAMNGGIGWVPELWAGSIAQACLVSFVLSVLAMSPDRVRP</sequence>
<gene>
    <name evidence="2" type="ORF">IDH41_15145</name>
</gene>
<feature type="transmembrane region" description="Helical" evidence="1">
    <location>
        <begin position="75"/>
        <end position="96"/>
    </location>
</feature>
<evidence type="ECO:0000256" key="1">
    <source>
        <dbReference type="SAM" id="Phobius"/>
    </source>
</evidence>
<comment type="caution">
    <text evidence="2">The sequence shown here is derived from an EMBL/GenBank/DDBJ whole genome shotgun (WGS) entry which is preliminary data.</text>
</comment>
<feature type="transmembrane region" description="Helical" evidence="1">
    <location>
        <begin position="251"/>
        <end position="271"/>
    </location>
</feature>
<evidence type="ECO:0000313" key="2">
    <source>
        <dbReference type="EMBL" id="MBD2869925.1"/>
    </source>
</evidence>
<feature type="transmembrane region" description="Helical" evidence="1">
    <location>
        <begin position="150"/>
        <end position="172"/>
    </location>
</feature>
<proteinExistence type="predicted"/>
<evidence type="ECO:0000313" key="3">
    <source>
        <dbReference type="Proteomes" id="UP000632125"/>
    </source>
</evidence>
<feature type="transmembrane region" description="Helical" evidence="1">
    <location>
        <begin position="7"/>
        <end position="25"/>
    </location>
</feature>
<protein>
    <submittedName>
        <fullName evidence="2">Uncharacterized protein</fullName>
    </submittedName>
</protein>
<dbReference type="EMBL" id="JACXIY010000017">
    <property type="protein sequence ID" value="MBD2869925.1"/>
    <property type="molecule type" value="Genomic_DNA"/>
</dbReference>
<keyword evidence="3" id="KW-1185">Reference proteome</keyword>
<keyword evidence="1" id="KW-0812">Transmembrane</keyword>
<organism evidence="2 3">
    <name type="scientific">Paenibacillus arenilitoris</name>
    <dbReference type="NCBI Taxonomy" id="2772299"/>
    <lineage>
        <taxon>Bacteria</taxon>
        <taxon>Bacillati</taxon>
        <taxon>Bacillota</taxon>
        <taxon>Bacilli</taxon>
        <taxon>Bacillales</taxon>
        <taxon>Paenibacillaceae</taxon>
        <taxon>Paenibacillus</taxon>
    </lineage>
</organism>
<dbReference type="Proteomes" id="UP000632125">
    <property type="component" value="Unassembled WGS sequence"/>
</dbReference>
<accession>A0A927CM33</accession>
<dbReference type="RefSeq" id="WP_190862432.1">
    <property type="nucleotide sequence ID" value="NZ_JACXIY010000017.1"/>
</dbReference>
<feature type="transmembrane region" description="Helical" evidence="1">
    <location>
        <begin position="228"/>
        <end position="245"/>
    </location>
</feature>
<feature type="transmembrane region" description="Helical" evidence="1">
    <location>
        <begin position="203"/>
        <end position="221"/>
    </location>
</feature>
<dbReference type="AlphaFoldDB" id="A0A927CM33"/>
<keyword evidence="1" id="KW-0472">Membrane</keyword>
<keyword evidence="1" id="KW-1133">Transmembrane helix</keyword>
<feature type="transmembrane region" description="Helical" evidence="1">
    <location>
        <begin position="283"/>
        <end position="300"/>
    </location>
</feature>
<feature type="transmembrane region" description="Helical" evidence="1">
    <location>
        <begin position="45"/>
        <end position="63"/>
    </location>
</feature>